<dbReference type="PANTHER" id="PTHR12045">
    <property type="entry name" value="ALLANTOICASE"/>
    <property type="match status" value="1"/>
</dbReference>
<organism evidence="4 5">
    <name type="scientific">Aphidius gifuensis</name>
    <name type="common">Parasitoid wasp</name>
    <dbReference type="NCBI Taxonomy" id="684658"/>
    <lineage>
        <taxon>Eukaryota</taxon>
        <taxon>Metazoa</taxon>
        <taxon>Ecdysozoa</taxon>
        <taxon>Arthropoda</taxon>
        <taxon>Hexapoda</taxon>
        <taxon>Insecta</taxon>
        <taxon>Pterygota</taxon>
        <taxon>Neoptera</taxon>
        <taxon>Endopterygota</taxon>
        <taxon>Hymenoptera</taxon>
        <taxon>Apocrita</taxon>
        <taxon>Ichneumonoidea</taxon>
        <taxon>Braconidae</taxon>
        <taxon>Aphidiinae</taxon>
        <taxon>Aphidius</taxon>
    </lineage>
</organism>
<dbReference type="GO" id="GO:0000256">
    <property type="term" value="P:allantoin catabolic process"/>
    <property type="evidence" value="ECO:0007669"/>
    <property type="project" value="InterPro"/>
</dbReference>
<accession>A0A834XUK4</accession>
<evidence type="ECO:0000259" key="3">
    <source>
        <dbReference type="Pfam" id="PF03561"/>
    </source>
</evidence>
<reference evidence="4 5" key="1">
    <citation type="submission" date="2020-08" db="EMBL/GenBank/DDBJ databases">
        <title>Aphidius gifuensis genome sequencing and assembly.</title>
        <authorList>
            <person name="Du Z."/>
        </authorList>
    </citation>
    <scope>NUCLEOTIDE SEQUENCE [LARGE SCALE GENOMIC DNA]</scope>
    <source>
        <strain evidence="4">YNYX2018</strain>
        <tissue evidence="4">Adults</tissue>
    </source>
</reference>
<dbReference type="InterPro" id="IPR008979">
    <property type="entry name" value="Galactose-bd-like_sf"/>
</dbReference>
<evidence type="ECO:0000313" key="4">
    <source>
        <dbReference type="EMBL" id="KAF7992350.1"/>
    </source>
</evidence>
<dbReference type="SUPFAM" id="SSF49785">
    <property type="entry name" value="Galactose-binding domain-like"/>
    <property type="match status" value="2"/>
</dbReference>
<dbReference type="PANTHER" id="PTHR12045:SF3">
    <property type="entry name" value="INACTIVE ALLANTOICASE-RELATED"/>
    <property type="match status" value="1"/>
</dbReference>
<feature type="domain" description="Allantoicase" evidence="3">
    <location>
        <begin position="22"/>
        <end position="194"/>
    </location>
</feature>
<dbReference type="OrthoDB" id="10266039at2759"/>
<dbReference type="Pfam" id="PF03561">
    <property type="entry name" value="Allantoicase"/>
    <property type="match status" value="2"/>
</dbReference>
<gene>
    <name evidence="4" type="ORF">HCN44_001675</name>
</gene>
<evidence type="ECO:0000313" key="5">
    <source>
        <dbReference type="Proteomes" id="UP000639338"/>
    </source>
</evidence>
<comment type="caution">
    <text evidence="4">The sequence shown here is derived from an EMBL/GenBank/DDBJ whole genome shotgun (WGS) entry which is preliminary data.</text>
</comment>
<feature type="domain" description="Allantoicase" evidence="3">
    <location>
        <begin position="218"/>
        <end position="374"/>
    </location>
</feature>
<proteinExistence type="inferred from homology"/>
<dbReference type="GO" id="GO:0004037">
    <property type="term" value="F:allantoicase activity"/>
    <property type="evidence" value="ECO:0007669"/>
    <property type="project" value="InterPro"/>
</dbReference>
<dbReference type="InterPro" id="IPR015908">
    <property type="entry name" value="Allantoicase_dom"/>
</dbReference>
<dbReference type="PIRSF" id="PIRSF016516">
    <property type="entry name" value="Allantoicase"/>
    <property type="match status" value="1"/>
</dbReference>
<dbReference type="InterPro" id="IPR005164">
    <property type="entry name" value="Allantoicase"/>
</dbReference>
<dbReference type="FunFam" id="2.60.120.260:FF:000077">
    <property type="entry name" value="Probable allantoicase"/>
    <property type="match status" value="1"/>
</dbReference>
<protein>
    <recommendedName>
        <fullName evidence="2">Allantoate amidinohydrolase</fullName>
    </recommendedName>
</protein>
<sequence length="376" mass="42557">MGRADIISGFSEENEIASIKNGGKIVFATDDWFAVAENLLKDEEPEWKEGVFTEFGKWMDGWETRRKRCAGHDWSIISLNKISIITGFCIDTAYFTGNYVPRISIQAALLKEEEIKLFPERSSKAGTAASEKEFEKISRLKSEKWKTIVPMMELGAGYPETRKNYISINSNESWNYLRLNIYPDGGIARLRVFGINKIDKLMPICQGESIDLIASVNGGICEKFSNAHYGHPENIIRISKGLNMGDGWETARRLDRPPIIQVDSNGIIQVPGCEWSIFRLGSVGRIETIIIDTTHFKGNFPDNAKVEGTLCLSETAQYKNQQLWRTILSTKKLSANKPHVYELKDLDWFGPVSHVRLTIAPDGGISRFRIFGYKQF</sequence>
<comment type="similarity">
    <text evidence="1">Belongs to the allantoicase family.</text>
</comment>
<name>A0A834XUK4_APHGI</name>
<dbReference type="Gene3D" id="2.60.120.260">
    <property type="entry name" value="Galactose-binding domain-like"/>
    <property type="match status" value="2"/>
</dbReference>
<evidence type="ECO:0000256" key="1">
    <source>
        <dbReference type="ARBA" id="ARBA00009242"/>
    </source>
</evidence>
<dbReference type="AlphaFoldDB" id="A0A834XUK4"/>
<keyword evidence="5" id="KW-1185">Reference proteome</keyword>
<dbReference type="HAMAP" id="MF_00813">
    <property type="entry name" value="Allantoicase"/>
    <property type="match status" value="1"/>
</dbReference>
<dbReference type="Proteomes" id="UP000639338">
    <property type="component" value="Unassembled WGS sequence"/>
</dbReference>
<evidence type="ECO:0000256" key="2">
    <source>
        <dbReference type="ARBA" id="ARBA00031078"/>
    </source>
</evidence>
<dbReference type="EMBL" id="JACMRX010000003">
    <property type="protein sequence ID" value="KAF7992350.1"/>
    <property type="molecule type" value="Genomic_DNA"/>
</dbReference>
<dbReference type="NCBIfam" id="TIGR02961">
    <property type="entry name" value="allantoicase"/>
    <property type="match status" value="1"/>
</dbReference>